<dbReference type="PANTHER" id="PTHR11017:SF340">
    <property type="entry name" value="NB-ARC-RELATED"/>
    <property type="match status" value="1"/>
</dbReference>
<evidence type="ECO:0000256" key="2">
    <source>
        <dbReference type="ARBA" id="ARBA00022614"/>
    </source>
</evidence>
<dbReference type="Pfam" id="PF01582">
    <property type="entry name" value="TIR"/>
    <property type="match status" value="1"/>
</dbReference>
<dbReference type="InterPro" id="IPR002182">
    <property type="entry name" value="NB-ARC"/>
</dbReference>
<keyword evidence="7" id="KW-0472">Membrane</keyword>
<dbReference type="InterPro" id="IPR035897">
    <property type="entry name" value="Toll_tir_struct_dom_sf"/>
</dbReference>
<dbReference type="InterPro" id="IPR000157">
    <property type="entry name" value="TIR_dom"/>
</dbReference>
<dbReference type="PANTHER" id="PTHR11017">
    <property type="entry name" value="LEUCINE-RICH REPEAT-CONTAINING PROTEIN"/>
    <property type="match status" value="1"/>
</dbReference>
<dbReference type="SUPFAM" id="SSF52540">
    <property type="entry name" value="P-loop containing nucleoside triphosphate hydrolases"/>
    <property type="match status" value="1"/>
</dbReference>
<dbReference type="SUPFAM" id="SSF52200">
    <property type="entry name" value="Toll/Interleukin receptor TIR domain"/>
    <property type="match status" value="1"/>
</dbReference>
<evidence type="ECO:0000256" key="5">
    <source>
        <dbReference type="ARBA" id="ARBA00023027"/>
    </source>
</evidence>
<dbReference type="GO" id="GO:0043531">
    <property type="term" value="F:ADP binding"/>
    <property type="evidence" value="ECO:0007669"/>
    <property type="project" value="InterPro"/>
</dbReference>
<dbReference type="Pfam" id="PF23282">
    <property type="entry name" value="WHD_ROQ1"/>
    <property type="match status" value="1"/>
</dbReference>
<protein>
    <recommendedName>
        <fullName evidence="1">ADP-ribosyl cyclase/cyclic ADP-ribose hydrolase</fullName>
        <ecNumber evidence="1">3.2.2.6</ecNumber>
    </recommendedName>
</protein>
<dbReference type="SMART" id="SM00255">
    <property type="entry name" value="TIR"/>
    <property type="match status" value="1"/>
</dbReference>
<keyword evidence="7" id="KW-1133">Transmembrane helix</keyword>
<dbReference type="OrthoDB" id="1357022at2759"/>
<dbReference type="Gene3D" id="3.40.50.10140">
    <property type="entry name" value="Toll/interleukin-1 receptor homology (TIR) domain"/>
    <property type="match status" value="1"/>
</dbReference>
<feature type="domain" description="TIR" evidence="8">
    <location>
        <begin position="158"/>
        <end position="348"/>
    </location>
</feature>
<feature type="transmembrane region" description="Helical" evidence="7">
    <location>
        <begin position="6"/>
        <end position="30"/>
    </location>
</feature>
<dbReference type="InterPro" id="IPR044974">
    <property type="entry name" value="Disease_R_plants"/>
</dbReference>
<dbReference type="SUPFAM" id="SSF52058">
    <property type="entry name" value="L domain-like"/>
    <property type="match status" value="1"/>
</dbReference>
<evidence type="ECO:0000256" key="7">
    <source>
        <dbReference type="SAM" id="Phobius"/>
    </source>
</evidence>
<dbReference type="Gene3D" id="3.40.50.300">
    <property type="entry name" value="P-loop containing nucleotide triphosphate hydrolases"/>
    <property type="match status" value="1"/>
</dbReference>
<evidence type="ECO:0000256" key="1">
    <source>
        <dbReference type="ARBA" id="ARBA00011982"/>
    </source>
</evidence>
<dbReference type="Proteomes" id="UP000245207">
    <property type="component" value="Unassembled WGS sequence"/>
</dbReference>
<accession>A0A2U1PPB3</accession>
<organism evidence="9 10">
    <name type="scientific">Artemisia annua</name>
    <name type="common">Sweet wormwood</name>
    <dbReference type="NCBI Taxonomy" id="35608"/>
    <lineage>
        <taxon>Eukaryota</taxon>
        <taxon>Viridiplantae</taxon>
        <taxon>Streptophyta</taxon>
        <taxon>Embryophyta</taxon>
        <taxon>Tracheophyta</taxon>
        <taxon>Spermatophyta</taxon>
        <taxon>Magnoliopsida</taxon>
        <taxon>eudicotyledons</taxon>
        <taxon>Gunneridae</taxon>
        <taxon>Pentapetalae</taxon>
        <taxon>asterids</taxon>
        <taxon>campanulids</taxon>
        <taxon>Asterales</taxon>
        <taxon>Asteraceae</taxon>
        <taxon>Asteroideae</taxon>
        <taxon>Anthemideae</taxon>
        <taxon>Artemisiinae</taxon>
        <taxon>Artemisia</taxon>
    </lineage>
</organism>
<dbReference type="GO" id="GO:0006952">
    <property type="term" value="P:defense response"/>
    <property type="evidence" value="ECO:0007669"/>
    <property type="project" value="InterPro"/>
</dbReference>
<dbReference type="Pfam" id="PF20160">
    <property type="entry name" value="C-JID"/>
    <property type="match status" value="1"/>
</dbReference>
<proteinExistence type="predicted"/>
<dbReference type="GO" id="GO:0007165">
    <property type="term" value="P:signal transduction"/>
    <property type="evidence" value="ECO:0007669"/>
    <property type="project" value="InterPro"/>
</dbReference>
<dbReference type="InterPro" id="IPR027417">
    <property type="entry name" value="P-loop_NTPase"/>
</dbReference>
<evidence type="ECO:0000313" key="10">
    <source>
        <dbReference type="Proteomes" id="UP000245207"/>
    </source>
</evidence>
<reference evidence="9 10" key="1">
    <citation type="journal article" date="2018" name="Mol. Plant">
        <title>The genome of Artemisia annua provides insight into the evolution of Asteraceae family and artemisinin biosynthesis.</title>
        <authorList>
            <person name="Shen Q."/>
            <person name="Zhang L."/>
            <person name="Liao Z."/>
            <person name="Wang S."/>
            <person name="Yan T."/>
            <person name="Shi P."/>
            <person name="Liu M."/>
            <person name="Fu X."/>
            <person name="Pan Q."/>
            <person name="Wang Y."/>
            <person name="Lv Z."/>
            <person name="Lu X."/>
            <person name="Zhang F."/>
            <person name="Jiang W."/>
            <person name="Ma Y."/>
            <person name="Chen M."/>
            <person name="Hao X."/>
            <person name="Li L."/>
            <person name="Tang Y."/>
            <person name="Lv G."/>
            <person name="Zhou Y."/>
            <person name="Sun X."/>
            <person name="Brodelius P.E."/>
            <person name="Rose J.K.C."/>
            <person name="Tang K."/>
        </authorList>
    </citation>
    <scope>NUCLEOTIDE SEQUENCE [LARGE SCALE GENOMIC DNA]</scope>
    <source>
        <strain evidence="10">cv. Huhao1</strain>
        <tissue evidence="9">Leaf</tissue>
    </source>
</reference>
<dbReference type="InterPro" id="IPR001611">
    <property type="entry name" value="Leu-rich_rpt"/>
</dbReference>
<keyword evidence="2" id="KW-0433">Leucine-rich repeat</keyword>
<keyword evidence="10" id="KW-1185">Reference proteome</keyword>
<evidence type="ECO:0000256" key="3">
    <source>
        <dbReference type="ARBA" id="ARBA00022737"/>
    </source>
</evidence>
<comment type="catalytic activity">
    <reaction evidence="6">
        <text>NAD(+) + H2O = ADP-D-ribose + nicotinamide + H(+)</text>
        <dbReference type="Rhea" id="RHEA:16301"/>
        <dbReference type="ChEBI" id="CHEBI:15377"/>
        <dbReference type="ChEBI" id="CHEBI:15378"/>
        <dbReference type="ChEBI" id="CHEBI:17154"/>
        <dbReference type="ChEBI" id="CHEBI:57540"/>
        <dbReference type="ChEBI" id="CHEBI:57967"/>
        <dbReference type="EC" id="3.2.2.6"/>
    </reaction>
    <physiologicalReaction direction="left-to-right" evidence="6">
        <dbReference type="Rhea" id="RHEA:16302"/>
    </physiologicalReaction>
</comment>
<dbReference type="GO" id="GO:0061809">
    <property type="term" value="F:NAD+ nucleosidase activity, cyclic ADP-ribose generating"/>
    <property type="evidence" value="ECO:0007669"/>
    <property type="project" value="UniProtKB-EC"/>
</dbReference>
<evidence type="ECO:0000256" key="4">
    <source>
        <dbReference type="ARBA" id="ARBA00022801"/>
    </source>
</evidence>
<dbReference type="InterPro" id="IPR042197">
    <property type="entry name" value="Apaf_helical"/>
</dbReference>
<evidence type="ECO:0000313" key="9">
    <source>
        <dbReference type="EMBL" id="PWA87552.1"/>
    </source>
</evidence>
<name>A0A2U1PPB3_ARTAN</name>
<keyword evidence="9" id="KW-0675">Receptor</keyword>
<dbReference type="Pfam" id="PF00931">
    <property type="entry name" value="NB-ARC"/>
    <property type="match status" value="1"/>
</dbReference>
<evidence type="ECO:0000259" key="8">
    <source>
        <dbReference type="PROSITE" id="PS50104"/>
    </source>
</evidence>
<dbReference type="Gene3D" id="1.10.8.430">
    <property type="entry name" value="Helical domain of apoptotic protease-activating factors"/>
    <property type="match status" value="1"/>
</dbReference>
<comment type="caution">
    <text evidence="9">The sequence shown here is derived from an EMBL/GenBank/DDBJ whole genome shotgun (WGS) entry which is preliminary data.</text>
</comment>
<dbReference type="InterPro" id="IPR045344">
    <property type="entry name" value="C-JID"/>
</dbReference>
<dbReference type="EMBL" id="PKPP01000902">
    <property type="protein sequence ID" value="PWA87552.1"/>
    <property type="molecule type" value="Genomic_DNA"/>
</dbReference>
<keyword evidence="3" id="KW-0677">Repeat</keyword>
<dbReference type="InterPro" id="IPR032675">
    <property type="entry name" value="LRR_dom_sf"/>
</dbReference>
<gene>
    <name evidence="9" type="ORF">CTI12_AA129310</name>
</gene>
<dbReference type="InterPro" id="IPR058192">
    <property type="entry name" value="WHD_ROQ1-like"/>
</dbReference>
<dbReference type="Pfam" id="PF00560">
    <property type="entry name" value="LRR_1"/>
    <property type="match status" value="1"/>
</dbReference>
<keyword evidence="7" id="KW-0812">Transmembrane</keyword>
<keyword evidence="5" id="KW-0520">NAD</keyword>
<dbReference type="Gene3D" id="3.80.10.10">
    <property type="entry name" value="Ribonuclease Inhibitor"/>
    <property type="match status" value="2"/>
</dbReference>
<dbReference type="AlphaFoldDB" id="A0A2U1PPB3"/>
<dbReference type="PROSITE" id="PS50104">
    <property type="entry name" value="TIR"/>
    <property type="match status" value="1"/>
</dbReference>
<sequence>MDDLEFHTIILLYLLIAGAMVGAIASGQIAQYIGRPNRGMIHLSAYLRLKSVKMDSIRVQDVLKEYSRPRYEIETRLAGIISHDRPVISPVGMTSGLPTTGEVYVVANNEFQPSVVTLSRRKKDIKQRWTMAVTLFFVCSSIVNDIEDSSSSLSTHVLTYKINQPIFTQPMPKICTTHTYITRNIHGDKPAVATRIAAIDDITLPRGESVGPALLKTIQESHIAVIIFSKNYADSSWCLDELVHIMKCRNEKGQIVLPVFYDVDPSEVRNQKGDFGKAFAKQKRKNVNKVISWRNVFAKQEAQNTKVDAWKKALVDASNISGWEPKNVANGHESMVIKKIVDAISNDLLSLNSDVDDDLVGMTTRLQDLISQLEIGTRGVRMVGIWGVGGGGKTTLANSVYMKIAHQFDGHCLIDNIREESSKQGFKTLQEKLLSTILKRQVQVQSIDEGRKMIKNRLCQNNVLIVLDDVDDRKQLEALAGSHNWFGDGSRIIITTRDEHLLTSHLVDHVSRVTLLSNDEAICLFNRYAYNEKVSVNDYVTLSFRVVSYAAGLPLALKVLGSYLNGRDEKEWISTLDRLKDIPESEILEQLKISYDGLKAVEKELFLDIACLWRGERKDDAMEMFEACGFHPLIGIRVLIQKALITLDSLGRFDMHDLVQEMGHHIVRWENPNNPQKHTRVWKDEEINYMCLGNTTTENDITEAIRYHVDCPSSRFFKVVSNMKKLRCLTVTKKKIGEADNDVEGPTFLSNELRYINWVDYPASPFPDSFQPMNLSSLKLLRSLQKQLWKGNKHLPHLKVLRLICMDKLVSTPDFDGLPCLQTLELSSCYELEEIHRSLGNHRSLKNIEVTLCSKLKMFPTIVQMEKLETLEIKSCHKSLEFPEIQANLESLVKLYLDRIGIQDLLSSIGERCTSLITLYLNYCFIMKSIKVNFDGLKHLKIFEFRGITRPEKTPLYFHQFIRSLQKLDLTSCQLEDGEIPSHIGELLNLQELCLGGNDFTRLPFSIVQLTRLKRLYLSRCQKLVELPELPSSIAILFADSCAKLKPMEDFHRNCKWLCKVVLIEGGIAIDGNRLLQSMLQGSAIENRSMSLGLQGVDIPKGFTPRLHVGWRCTLQLPDNWCDDFCGFLVCAVVTDECSHVALTMKQAMSDSMGMDSQDDVLWEESVNDDERTWVWYITFGSLRDTKWWNPTYNKVLFSLTYQISKLRGFGVTLVRRKSGSGPVDTLTDSSEFSGKEDDYTCKFDISDSIDIHDDSTNILRARLKFW</sequence>
<evidence type="ECO:0000256" key="6">
    <source>
        <dbReference type="ARBA" id="ARBA00047304"/>
    </source>
</evidence>
<keyword evidence="4" id="KW-0378">Hydrolase</keyword>
<dbReference type="PRINTS" id="PR00364">
    <property type="entry name" value="DISEASERSIST"/>
</dbReference>
<dbReference type="EC" id="3.2.2.6" evidence="1"/>